<evidence type="ECO:0000313" key="2">
    <source>
        <dbReference type="EMBL" id="AXK79830.1"/>
    </source>
</evidence>
<keyword evidence="1" id="KW-0732">Signal</keyword>
<evidence type="ECO:0000256" key="1">
    <source>
        <dbReference type="SAM" id="SignalP"/>
    </source>
</evidence>
<accession>A0A345ZSD3</accession>
<dbReference type="OrthoDB" id="9796900at2"/>
<dbReference type="EMBL" id="CP031417">
    <property type="protein sequence ID" value="AXK79830.1"/>
    <property type="molecule type" value="Genomic_DNA"/>
</dbReference>
<dbReference type="SMART" id="SM00671">
    <property type="entry name" value="SEL1"/>
    <property type="match status" value="5"/>
</dbReference>
<dbReference type="Proteomes" id="UP000254889">
    <property type="component" value="Chromosome"/>
</dbReference>
<dbReference type="KEGG" id="ptaw:DW352_04445"/>
<keyword evidence="3" id="KW-1185">Reference proteome</keyword>
<dbReference type="InterPro" id="IPR006597">
    <property type="entry name" value="Sel1-like"/>
</dbReference>
<dbReference type="Pfam" id="PF08238">
    <property type="entry name" value="Sel1"/>
    <property type="match status" value="4"/>
</dbReference>
<dbReference type="AlphaFoldDB" id="A0A345ZSD3"/>
<reference evidence="2 3" key="1">
    <citation type="submission" date="2018-07" db="EMBL/GenBank/DDBJ databases">
        <authorList>
            <person name="Quirk P.G."/>
            <person name="Krulwich T.A."/>
        </authorList>
    </citation>
    <scope>NUCLEOTIDE SEQUENCE [LARGE SCALE GENOMIC DNA]</scope>
    <source>
        <strain evidence="2 3">CC-BB4</strain>
    </source>
</reference>
<evidence type="ECO:0000313" key="3">
    <source>
        <dbReference type="Proteomes" id="UP000254889"/>
    </source>
</evidence>
<feature type="chain" id="PRO_5016691185" evidence="1">
    <location>
        <begin position="26"/>
        <end position="274"/>
    </location>
</feature>
<proteinExistence type="predicted"/>
<dbReference type="Gene3D" id="1.25.40.10">
    <property type="entry name" value="Tetratricopeptide repeat domain"/>
    <property type="match status" value="2"/>
</dbReference>
<feature type="signal peptide" evidence="1">
    <location>
        <begin position="1"/>
        <end position="25"/>
    </location>
</feature>
<organism evidence="2 3">
    <name type="scientific">Pseudolabrys taiwanensis</name>
    <dbReference type="NCBI Taxonomy" id="331696"/>
    <lineage>
        <taxon>Bacteria</taxon>
        <taxon>Pseudomonadati</taxon>
        <taxon>Pseudomonadota</taxon>
        <taxon>Alphaproteobacteria</taxon>
        <taxon>Hyphomicrobiales</taxon>
        <taxon>Xanthobacteraceae</taxon>
        <taxon>Pseudolabrys</taxon>
    </lineage>
</organism>
<dbReference type="InterPro" id="IPR011990">
    <property type="entry name" value="TPR-like_helical_dom_sf"/>
</dbReference>
<name>A0A345ZSD3_9HYPH</name>
<dbReference type="InterPro" id="IPR050767">
    <property type="entry name" value="Sel1_AlgK"/>
</dbReference>
<sequence>MRTADTLLRVVAFGVGLLAATPVFAFDGSKSDASDAMAAAPMSAMEAFRSGAHYLKAGEPAKAVNSLEYAAEKGHALAQWKLGRMYAEGDGVTQNDLKAFDYFRRIADRHADDNPDTPQSRFVANAFVALGHYYLDGIPNSAVKRDPSRAREMFSYAASYFRDPDAQYYLARLYLDGTGAPRDPRQAARWFGLSAQKGQCEAQAMLGAMLFAGDHVPRQAARGLMWLTLAKDSARPEQQVWIAKLYDSAFEQATEDERALALVYLKRWLETRRD</sequence>
<protein>
    <submittedName>
        <fullName evidence="2">Sel1 repeat family protein</fullName>
    </submittedName>
</protein>
<dbReference type="RefSeq" id="WP_115688891.1">
    <property type="nucleotide sequence ID" value="NZ_CP031417.1"/>
</dbReference>
<dbReference type="SUPFAM" id="SSF81901">
    <property type="entry name" value="HCP-like"/>
    <property type="match status" value="1"/>
</dbReference>
<dbReference type="PANTHER" id="PTHR11102">
    <property type="entry name" value="SEL-1-LIKE PROTEIN"/>
    <property type="match status" value="1"/>
</dbReference>
<dbReference type="PANTHER" id="PTHR11102:SF160">
    <property type="entry name" value="ERAD-ASSOCIATED E3 UBIQUITIN-PROTEIN LIGASE COMPONENT HRD3"/>
    <property type="match status" value="1"/>
</dbReference>
<gene>
    <name evidence="2" type="ORF">DW352_04445</name>
</gene>